<gene>
    <name evidence="2" type="ORF">ABR75_02995</name>
</gene>
<sequence length="127" mass="14060">MEAMVYQIVRKGEKVLPDLENHGGVGTIAIQRYFGEQLPWPIDVEIWDIPPGCSEGMHVHDESDPKYGSMTEVYLILEGSAEMTIDGHLEVFARGDAVMCPGGSQHNFVNTGPDNLKVLFLSNADRE</sequence>
<evidence type="ECO:0000313" key="3">
    <source>
        <dbReference type="Proteomes" id="UP000051017"/>
    </source>
</evidence>
<dbReference type="SUPFAM" id="SSF51182">
    <property type="entry name" value="RmlC-like cupins"/>
    <property type="match status" value="1"/>
</dbReference>
<dbReference type="Pfam" id="PF07883">
    <property type="entry name" value="Cupin_2"/>
    <property type="match status" value="1"/>
</dbReference>
<feature type="domain" description="Cupin type-2" evidence="1">
    <location>
        <begin position="46"/>
        <end position="120"/>
    </location>
</feature>
<name>A0A0R2QIM1_9ACTN</name>
<proteinExistence type="predicted"/>
<dbReference type="InterPro" id="IPR013096">
    <property type="entry name" value="Cupin_2"/>
</dbReference>
<evidence type="ECO:0000313" key="2">
    <source>
        <dbReference type="EMBL" id="KRO48882.1"/>
    </source>
</evidence>
<dbReference type="Gene3D" id="2.60.120.10">
    <property type="entry name" value="Jelly Rolls"/>
    <property type="match status" value="1"/>
</dbReference>
<protein>
    <recommendedName>
        <fullName evidence="1">Cupin type-2 domain-containing protein</fullName>
    </recommendedName>
</protein>
<accession>A0A0R2QIM1</accession>
<dbReference type="InterPro" id="IPR011051">
    <property type="entry name" value="RmlC_Cupin_sf"/>
</dbReference>
<reference evidence="2 3" key="1">
    <citation type="submission" date="2015-10" db="EMBL/GenBank/DDBJ databases">
        <title>Metagenome-Assembled Genomes uncover a global brackish microbiome.</title>
        <authorList>
            <person name="Hugerth L.W."/>
            <person name="Larsson J."/>
            <person name="Alneberg J."/>
            <person name="Lindh M.V."/>
            <person name="Legrand C."/>
            <person name="Pinhassi J."/>
            <person name="Andersson A.F."/>
        </authorList>
    </citation>
    <scope>NUCLEOTIDE SEQUENCE [LARGE SCALE GENOMIC DNA]</scope>
    <source>
        <strain evidence="2">BACL6 MAG-120924-bin43</strain>
    </source>
</reference>
<dbReference type="Proteomes" id="UP000051017">
    <property type="component" value="Unassembled WGS sequence"/>
</dbReference>
<dbReference type="InterPro" id="IPR014710">
    <property type="entry name" value="RmlC-like_jellyroll"/>
</dbReference>
<organism evidence="2 3">
    <name type="scientific">Acidimicrobiia bacterium BACL6 MAG-120924-bin43</name>
    <dbReference type="NCBI Taxonomy" id="1655583"/>
    <lineage>
        <taxon>Bacteria</taxon>
        <taxon>Bacillati</taxon>
        <taxon>Actinomycetota</taxon>
        <taxon>Acidimicrobiia</taxon>
        <taxon>acIV cluster</taxon>
    </lineage>
</organism>
<evidence type="ECO:0000259" key="1">
    <source>
        <dbReference type="Pfam" id="PF07883"/>
    </source>
</evidence>
<dbReference type="EMBL" id="LIBJ01000056">
    <property type="protein sequence ID" value="KRO48882.1"/>
    <property type="molecule type" value="Genomic_DNA"/>
</dbReference>
<comment type="caution">
    <text evidence="2">The sequence shown here is derived from an EMBL/GenBank/DDBJ whole genome shotgun (WGS) entry which is preliminary data.</text>
</comment>
<dbReference type="AlphaFoldDB" id="A0A0R2QIM1"/>